<gene>
    <name evidence="2" type="ORF">BDV98DRAFT_177722</name>
</gene>
<dbReference type="Proteomes" id="UP000305067">
    <property type="component" value="Unassembled WGS sequence"/>
</dbReference>
<name>A0A5C3QBE8_9AGAR</name>
<evidence type="ECO:0000313" key="3">
    <source>
        <dbReference type="Proteomes" id="UP000305067"/>
    </source>
</evidence>
<reference evidence="2 3" key="1">
    <citation type="journal article" date="2019" name="Nat. Ecol. Evol.">
        <title>Megaphylogeny resolves global patterns of mushroom evolution.</title>
        <authorList>
            <person name="Varga T."/>
            <person name="Krizsan K."/>
            <person name="Foldi C."/>
            <person name="Dima B."/>
            <person name="Sanchez-Garcia M."/>
            <person name="Sanchez-Ramirez S."/>
            <person name="Szollosi G.J."/>
            <person name="Szarkandi J.G."/>
            <person name="Papp V."/>
            <person name="Albert L."/>
            <person name="Andreopoulos W."/>
            <person name="Angelini C."/>
            <person name="Antonin V."/>
            <person name="Barry K.W."/>
            <person name="Bougher N.L."/>
            <person name="Buchanan P."/>
            <person name="Buyck B."/>
            <person name="Bense V."/>
            <person name="Catcheside P."/>
            <person name="Chovatia M."/>
            <person name="Cooper J."/>
            <person name="Damon W."/>
            <person name="Desjardin D."/>
            <person name="Finy P."/>
            <person name="Geml J."/>
            <person name="Haridas S."/>
            <person name="Hughes K."/>
            <person name="Justo A."/>
            <person name="Karasinski D."/>
            <person name="Kautmanova I."/>
            <person name="Kiss B."/>
            <person name="Kocsube S."/>
            <person name="Kotiranta H."/>
            <person name="LaButti K.M."/>
            <person name="Lechner B.E."/>
            <person name="Liimatainen K."/>
            <person name="Lipzen A."/>
            <person name="Lukacs Z."/>
            <person name="Mihaltcheva S."/>
            <person name="Morgado L.N."/>
            <person name="Niskanen T."/>
            <person name="Noordeloos M.E."/>
            <person name="Ohm R.A."/>
            <person name="Ortiz-Santana B."/>
            <person name="Ovrebo C."/>
            <person name="Racz N."/>
            <person name="Riley R."/>
            <person name="Savchenko A."/>
            <person name="Shiryaev A."/>
            <person name="Soop K."/>
            <person name="Spirin V."/>
            <person name="Szebenyi C."/>
            <person name="Tomsovsky M."/>
            <person name="Tulloss R.E."/>
            <person name="Uehling J."/>
            <person name="Grigoriev I.V."/>
            <person name="Vagvolgyi C."/>
            <person name="Papp T."/>
            <person name="Martin F.M."/>
            <person name="Miettinen O."/>
            <person name="Hibbett D.S."/>
            <person name="Nagy L.G."/>
        </authorList>
    </citation>
    <scope>NUCLEOTIDE SEQUENCE [LARGE SCALE GENOMIC DNA]</scope>
    <source>
        <strain evidence="2 3">CBS 309.79</strain>
    </source>
</reference>
<proteinExistence type="predicted"/>
<evidence type="ECO:0000313" key="2">
    <source>
        <dbReference type="EMBL" id="TFK99342.1"/>
    </source>
</evidence>
<feature type="region of interest" description="Disordered" evidence="1">
    <location>
        <begin position="115"/>
        <end position="143"/>
    </location>
</feature>
<dbReference type="AlphaFoldDB" id="A0A5C3QBE8"/>
<feature type="compositionally biased region" description="Low complexity" evidence="1">
    <location>
        <begin position="132"/>
        <end position="143"/>
    </location>
</feature>
<accession>A0A5C3QBE8</accession>
<dbReference type="EMBL" id="ML178834">
    <property type="protein sequence ID" value="TFK99342.1"/>
    <property type="molecule type" value="Genomic_DNA"/>
</dbReference>
<evidence type="ECO:0000256" key="1">
    <source>
        <dbReference type="SAM" id="MobiDB-lite"/>
    </source>
</evidence>
<organism evidence="2 3">
    <name type="scientific">Pterulicium gracile</name>
    <dbReference type="NCBI Taxonomy" id="1884261"/>
    <lineage>
        <taxon>Eukaryota</taxon>
        <taxon>Fungi</taxon>
        <taxon>Dikarya</taxon>
        <taxon>Basidiomycota</taxon>
        <taxon>Agaricomycotina</taxon>
        <taxon>Agaricomycetes</taxon>
        <taxon>Agaricomycetidae</taxon>
        <taxon>Agaricales</taxon>
        <taxon>Pleurotineae</taxon>
        <taxon>Pterulaceae</taxon>
        <taxon>Pterulicium</taxon>
    </lineage>
</organism>
<sequence length="166" mass="17574">MCKLNSCPDANPETQASFSEAIIPLVTTALAQPTLLHQIPGHSALCAGALAEALYFITLEGRVKIGVKDLARNRPELIDAIFLFLFAASTEDELLSSRGDCQSVTAPLTPTPRTLRANCTTAGPGPTEAPRSSATSKIYSSCSSTSQDDISARIRMLRCNETSGTS</sequence>
<protein>
    <submittedName>
        <fullName evidence="2">Uncharacterized protein</fullName>
    </submittedName>
</protein>
<keyword evidence="3" id="KW-1185">Reference proteome</keyword>